<keyword evidence="2" id="KW-0812">Transmembrane</keyword>
<dbReference type="EMBL" id="UINC01063761">
    <property type="protein sequence ID" value="SVB91730.1"/>
    <property type="molecule type" value="Genomic_DNA"/>
</dbReference>
<feature type="compositionally biased region" description="Low complexity" evidence="1">
    <location>
        <begin position="69"/>
        <end position="93"/>
    </location>
</feature>
<sequence>MQIQITRGEESSGPYTLEQVQDYLAQGILLPDDLAWHEGLENWVPLTQLVAEAGTPQPPEAIPAPPQPQEAIPAPVQPQEAIPVVAQPVQPAEPISPQPQPAEPDSPQPMDPAPKPNRKKLVVGIAVGLLVLGGGGAATWIFFFKDKPPEIVEVKPPVNPKPPAKPKTDTNDTKPLPPDPNTLIPGLPGGDTNSVPTNPSPTNSIPTTPEPQSASLAGNIKGKGFYLKAAGDNGGMLFEFGKDGKLAIHSVDMEKGEGKVLGEDLPYTVEGLKVTTVNMKGKPATITFASATPGKGDAVSAQDPAGGT</sequence>
<proteinExistence type="predicted"/>
<reference evidence="4" key="1">
    <citation type="submission" date="2018-05" db="EMBL/GenBank/DDBJ databases">
        <authorList>
            <person name="Lanie J.A."/>
            <person name="Ng W.-L."/>
            <person name="Kazmierczak K.M."/>
            <person name="Andrzejewski T.M."/>
            <person name="Davidsen T.M."/>
            <person name="Wayne K.J."/>
            <person name="Tettelin H."/>
            <person name="Glass J.I."/>
            <person name="Rusch D."/>
            <person name="Podicherti R."/>
            <person name="Tsui H.-C.T."/>
            <person name="Winkler M.E."/>
        </authorList>
    </citation>
    <scope>NUCLEOTIDE SEQUENCE</scope>
</reference>
<evidence type="ECO:0000256" key="1">
    <source>
        <dbReference type="SAM" id="MobiDB-lite"/>
    </source>
</evidence>
<dbReference type="InterPro" id="IPR025640">
    <property type="entry name" value="GYF_2"/>
</dbReference>
<evidence type="ECO:0000259" key="3">
    <source>
        <dbReference type="Pfam" id="PF14237"/>
    </source>
</evidence>
<keyword evidence="2" id="KW-1133">Transmembrane helix</keyword>
<feature type="non-terminal residue" evidence="4">
    <location>
        <position position="308"/>
    </location>
</feature>
<feature type="transmembrane region" description="Helical" evidence="2">
    <location>
        <begin position="121"/>
        <end position="143"/>
    </location>
</feature>
<accession>A0A382HWN5</accession>
<feature type="domain" description="GYF" evidence="3">
    <location>
        <begin position="7"/>
        <end position="48"/>
    </location>
</feature>
<protein>
    <recommendedName>
        <fullName evidence="3">GYF domain-containing protein</fullName>
    </recommendedName>
</protein>
<feature type="region of interest" description="Disordered" evidence="1">
    <location>
        <begin position="54"/>
        <end position="117"/>
    </location>
</feature>
<gene>
    <name evidence="4" type="ORF">METZ01_LOCUS244584</name>
</gene>
<keyword evidence="2" id="KW-0472">Membrane</keyword>
<feature type="compositionally biased region" description="Pro residues" evidence="1">
    <location>
        <begin position="94"/>
        <end position="115"/>
    </location>
</feature>
<feature type="compositionally biased region" description="Pro residues" evidence="1">
    <location>
        <begin position="56"/>
        <end position="68"/>
    </location>
</feature>
<feature type="compositionally biased region" description="Low complexity" evidence="1">
    <location>
        <begin position="192"/>
        <end position="207"/>
    </location>
</feature>
<feature type="region of interest" description="Disordered" evidence="1">
    <location>
        <begin position="154"/>
        <end position="217"/>
    </location>
</feature>
<name>A0A382HWN5_9ZZZZ</name>
<evidence type="ECO:0000313" key="4">
    <source>
        <dbReference type="EMBL" id="SVB91730.1"/>
    </source>
</evidence>
<dbReference type="AlphaFoldDB" id="A0A382HWN5"/>
<organism evidence="4">
    <name type="scientific">marine metagenome</name>
    <dbReference type="NCBI Taxonomy" id="408172"/>
    <lineage>
        <taxon>unclassified sequences</taxon>
        <taxon>metagenomes</taxon>
        <taxon>ecological metagenomes</taxon>
    </lineage>
</organism>
<dbReference type="Pfam" id="PF14237">
    <property type="entry name" value="GYF_2"/>
    <property type="match status" value="1"/>
</dbReference>
<evidence type="ECO:0000256" key="2">
    <source>
        <dbReference type="SAM" id="Phobius"/>
    </source>
</evidence>